<dbReference type="Proteomes" id="UP000255036">
    <property type="component" value="Unassembled WGS sequence"/>
</dbReference>
<feature type="transmembrane region" description="Helical" evidence="5">
    <location>
        <begin position="216"/>
        <end position="241"/>
    </location>
</feature>
<evidence type="ECO:0000259" key="6">
    <source>
        <dbReference type="Pfam" id="PF00535"/>
    </source>
</evidence>
<evidence type="ECO:0000313" key="8">
    <source>
        <dbReference type="EMBL" id="RDU24502.1"/>
    </source>
</evidence>
<protein>
    <submittedName>
        <fullName evidence="8">Glycosyltransferase</fullName>
    </submittedName>
</protein>
<feature type="transmembrane region" description="Helical" evidence="5">
    <location>
        <begin position="323"/>
        <end position="342"/>
    </location>
</feature>
<dbReference type="PANTHER" id="PTHR10859">
    <property type="entry name" value="GLYCOSYL TRANSFERASE"/>
    <property type="match status" value="1"/>
</dbReference>
<keyword evidence="9" id="KW-1185">Reference proteome</keyword>
<evidence type="ECO:0000313" key="9">
    <source>
        <dbReference type="Proteomes" id="UP000255036"/>
    </source>
</evidence>
<dbReference type="GO" id="GO:0016020">
    <property type="term" value="C:membrane"/>
    <property type="evidence" value="ECO:0007669"/>
    <property type="project" value="UniProtKB-SubCell"/>
</dbReference>
<comment type="subcellular location">
    <subcellularLocation>
        <location evidence="1">Membrane</location>
        <topology evidence="1">Multi-pass membrane protein</topology>
    </subcellularLocation>
</comment>
<organism evidence="8 9">
    <name type="scientific">Anaerosacchariphilus polymeriproducens</name>
    <dbReference type="NCBI Taxonomy" id="1812858"/>
    <lineage>
        <taxon>Bacteria</taxon>
        <taxon>Bacillati</taxon>
        <taxon>Bacillota</taxon>
        <taxon>Clostridia</taxon>
        <taxon>Lachnospirales</taxon>
        <taxon>Lachnospiraceae</taxon>
        <taxon>Anaerosacchariphilus</taxon>
    </lineage>
</organism>
<comment type="caution">
    <text evidence="8">The sequence shown here is derived from an EMBL/GenBank/DDBJ whole genome shotgun (WGS) entry which is preliminary data.</text>
</comment>
<keyword evidence="2 5" id="KW-0812">Transmembrane</keyword>
<evidence type="ECO:0000256" key="1">
    <source>
        <dbReference type="ARBA" id="ARBA00004141"/>
    </source>
</evidence>
<dbReference type="OrthoDB" id="9810303at2"/>
<reference evidence="8 9" key="1">
    <citation type="submission" date="2018-07" db="EMBL/GenBank/DDBJ databases">
        <title>Anaerosacharophilus polymeroproducens gen. nov. sp. nov., an anaerobic bacterium isolated from salt field.</title>
        <authorList>
            <person name="Kim W."/>
            <person name="Yang S.-H."/>
            <person name="Oh J."/>
            <person name="Lee J.-H."/>
            <person name="Kwon K.K."/>
        </authorList>
    </citation>
    <scope>NUCLEOTIDE SEQUENCE [LARGE SCALE GENOMIC DNA]</scope>
    <source>
        <strain evidence="8 9">MCWD5</strain>
    </source>
</reference>
<evidence type="ECO:0000256" key="2">
    <source>
        <dbReference type="ARBA" id="ARBA00022692"/>
    </source>
</evidence>
<feature type="domain" description="Glycosyltransferase 2-like" evidence="6">
    <location>
        <begin position="22"/>
        <end position="119"/>
    </location>
</feature>
<gene>
    <name evidence="8" type="ORF">DWV06_03265</name>
</gene>
<evidence type="ECO:0000256" key="3">
    <source>
        <dbReference type="ARBA" id="ARBA00022989"/>
    </source>
</evidence>
<dbReference type="GO" id="GO:0000271">
    <property type="term" value="P:polysaccharide biosynthetic process"/>
    <property type="evidence" value="ECO:0007669"/>
    <property type="project" value="InterPro"/>
</dbReference>
<dbReference type="PANTHER" id="PTHR10859:SF114">
    <property type="entry name" value="DOLICHOL-PHOSPHATE MANNOSYLTRANSFERASE"/>
    <property type="match status" value="1"/>
</dbReference>
<keyword evidence="3 5" id="KW-1133">Transmembrane helix</keyword>
<evidence type="ECO:0000256" key="5">
    <source>
        <dbReference type="SAM" id="Phobius"/>
    </source>
</evidence>
<dbReference type="Gene3D" id="3.90.550.10">
    <property type="entry name" value="Spore Coat Polysaccharide Biosynthesis Protein SpsA, Chain A"/>
    <property type="match status" value="1"/>
</dbReference>
<dbReference type="InterPro" id="IPR007267">
    <property type="entry name" value="GtrA_DPMS_TM"/>
</dbReference>
<dbReference type="Pfam" id="PF00535">
    <property type="entry name" value="Glycos_transf_2"/>
    <property type="match status" value="1"/>
</dbReference>
<sequence>MDIAIIPAFDPDEKLISLVYDLHKKGIRYIVVVDDGSTKESQKIWKQIENNVILLTHEENKGKGIAIKTALAFISTLKDVEGIVILDADGQHRPVDALRLLHSLHENHSKMVLGVRRFDEEIPVRSLFGNTLTKYVFRLFSGTWVSDTQTGLRAFSIDIVPELLKVSGKRYEYEMNVLLTCAKKKIPITEVPIATIYHDSNNSCSHFRAVQDSARIYGNILAFSCSSLFSFLLDYILFFLFVPLFNLSFIEGTALICANICARLISGAFNYYLNSTFIFRHKENRLRSITNYALLACFILALNTAILYFLNNFVGMDKALAKLTTEAALFSVSFTIQKFVIFKKKKKEIVSI</sequence>
<feature type="transmembrane region" description="Helical" evidence="5">
    <location>
        <begin position="292"/>
        <end position="311"/>
    </location>
</feature>
<dbReference type="GO" id="GO:0016740">
    <property type="term" value="F:transferase activity"/>
    <property type="evidence" value="ECO:0007669"/>
    <property type="project" value="UniProtKB-KW"/>
</dbReference>
<dbReference type="EMBL" id="QRCT01000012">
    <property type="protein sequence ID" value="RDU24502.1"/>
    <property type="molecule type" value="Genomic_DNA"/>
</dbReference>
<proteinExistence type="predicted"/>
<feature type="transmembrane region" description="Helical" evidence="5">
    <location>
        <begin position="253"/>
        <end position="272"/>
    </location>
</feature>
<dbReference type="AlphaFoldDB" id="A0A371AYC5"/>
<accession>A0A371AYC5</accession>
<dbReference type="GO" id="GO:0006487">
    <property type="term" value="P:protein N-linked glycosylation"/>
    <property type="evidence" value="ECO:0007669"/>
    <property type="project" value="TreeGrafter"/>
</dbReference>
<dbReference type="InterPro" id="IPR029044">
    <property type="entry name" value="Nucleotide-diphossugar_trans"/>
</dbReference>
<name>A0A371AYC5_9FIRM</name>
<keyword evidence="4 5" id="KW-0472">Membrane</keyword>
<dbReference type="InterPro" id="IPR001173">
    <property type="entry name" value="Glyco_trans_2-like"/>
</dbReference>
<dbReference type="SUPFAM" id="SSF53448">
    <property type="entry name" value="Nucleotide-diphospho-sugar transferases"/>
    <property type="match status" value="1"/>
</dbReference>
<keyword evidence="8" id="KW-0808">Transferase</keyword>
<feature type="domain" description="GtrA/DPMS transmembrane" evidence="7">
    <location>
        <begin position="223"/>
        <end position="342"/>
    </location>
</feature>
<dbReference type="RefSeq" id="WP_115480735.1">
    <property type="nucleotide sequence ID" value="NZ_QRCT01000012.1"/>
</dbReference>
<dbReference type="Pfam" id="PF04138">
    <property type="entry name" value="GtrA_DPMS_TM"/>
    <property type="match status" value="1"/>
</dbReference>
<evidence type="ECO:0000256" key="4">
    <source>
        <dbReference type="ARBA" id="ARBA00023136"/>
    </source>
</evidence>
<dbReference type="CDD" id="cd04179">
    <property type="entry name" value="DPM_DPG-synthase_like"/>
    <property type="match status" value="1"/>
</dbReference>
<evidence type="ECO:0000259" key="7">
    <source>
        <dbReference type="Pfam" id="PF04138"/>
    </source>
</evidence>